<protein>
    <submittedName>
        <fullName evidence="2">Uncharacterized protein LOC109464220</fullName>
    </submittedName>
</protein>
<dbReference type="OrthoDB" id="5310573at2759"/>
<dbReference type="Proteomes" id="UP000515135">
    <property type="component" value="Unplaced"/>
</dbReference>
<reference evidence="2" key="1">
    <citation type="submission" date="2025-08" db="UniProtKB">
        <authorList>
            <consortium name="RefSeq"/>
        </authorList>
    </citation>
    <scope>IDENTIFICATION</scope>
    <source>
        <tissue evidence="2">Gonad</tissue>
    </source>
</reference>
<dbReference type="Pfam" id="PF12974">
    <property type="entry name" value="Phosphonate-bd"/>
    <property type="match status" value="1"/>
</dbReference>
<dbReference type="PANTHER" id="PTHR35841">
    <property type="entry name" value="PHOSPHONATES-BINDING PERIPLASMIC PROTEIN"/>
    <property type="match status" value="1"/>
</dbReference>
<evidence type="ECO:0000313" key="2">
    <source>
        <dbReference type="RefSeq" id="XP_019616717.1"/>
    </source>
</evidence>
<dbReference type="SUPFAM" id="SSF53850">
    <property type="entry name" value="Periplasmic binding protein-like II"/>
    <property type="match status" value="1"/>
</dbReference>
<accession>A0A6P4YD96</accession>
<organism evidence="1 2">
    <name type="scientific">Branchiostoma belcheri</name>
    <name type="common">Amphioxus</name>
    <dbReference type="NCBI Taxonomy" id="7741"/>
    <lineage>
        <taxon>Eukaryota</taxon>
        <taxon>Metazoa</taxon>
        <taxon>Chordata</taxon>
        <taxon>Cephalochordata</taxon>
        <taxon>Leptocardii</taxon>
        <taxon>Amphioxiformes</taxon>
        <taxon>Branchiostomatidae</taxon>
        <taxon>Branchiostoma</taxon>
    </lineage>
</organism>
<dbReference type="AlphaFoldDB" id="A0A6P4YD96"/>
<sequence length="283" mass="31823">MSSHPPKLRFITYLCPSIPVEYFETIIYYLGDRLGCDVSLLYESRFSGPPTDTADPFSLNEVDIGFMCSSPFLKLLESKPNVCELLPAGPLAVHPKNSGNRPVYFTDVIVHKDNVQKYPEFKNLRGARWAYNEPTSLSGCLSTLSMLKKMGENANFFGHSVQSGSHLKSLQMVLNHTVDGAAVDSFSLMMQKAQNLDLEKNIHVIESWGPYPIQPLVFRAGLDVKLKRKVTQALLEAHADPQMREKLGQFGISKFVPVNMSLFDRETQLQEDVKGLTDRPAYY</sequence>
<dbReference type="GeneID" id="109464220"/>
<evidence type="ECO:0000313" key="1">
    <source>
        <dbReference type="Proteomes" id="UP000515135"/>
    </source>
</evidence>
<keyword evidence="1" id="KW-1185">Reference proteome</keyword>
<gene>
    <name evidence="2" type="primary">LOC109464220</name>
</gene>
<name>A0A6P4YD96_BRABE</name>
<dbReference type="PANTHER" id="PTHR35841:SF1">
    <property type="entry name" value="PHOSPHONATES-BINDING PERIPLASMIC PROTEIN"/>
    <property type="match status" value="1"/>
</dbReference>
<dbReference type="Gene3D" id="3.40.190.10">
    <property type="entry name" value="Periplasmic binding protein-like II"/>
    <property type="match status" value="2"/>
</dbReference>
<proteinExistence type="predicted"/>
<dbReference type="KEGG" id="bbel:109464220"/>
<dbReference type="RefSeq" id="XP_019616717.1">
    <property type="nucleotide sequence ID" value="XM_019761158.1"/>
</dbReference>